<dbReference type="Gene3D" id="3.30.70.240">
    <property type="match status" value="1"/>
</dbReference>
<evidence type="ECO:0000256" key="6">
    <source>
        <dbReference type="ARBA" id="ARBA00022842"/>
    </source>
</evidence>
<comment type="caution">
    <text evidence="9">The sequence shown here is derived from an EMBL/GenBank/DDBJ whole genome shotgun (WGS) entry which is preliminary data.</text>
</comment>
<evidence type="ECO:0000256" key="3">
    <source>
        <dbReference type="ARBA" id="ARBA00022723"/>
    </source>
</evidence>
<dbReference type="InterPro" id="IPR019199">
    <property type="entry name" value="Virulence_VapD/CRISPR_Cas2"/>
</dbReference>
<dbReference type="SUPFAM" id="SSF143430">
    <property type="entry name" value="TTP0101/SSO1404-like"/>
    <property type="match status" value="1"/>
</dbReference>
<dbReference type="RefSeq" id="WP_276282758.1">
    <property type="nucleotide sequence ID" value="NZ_CP119812.1"/>
</dbReference>
<protein>
    <recommendedName>
        <fullName evidence="8">CRISPR-associated endoribonuclease Cas2</fullName>
        <ecNumber evidence="8">3.1.-.-</ecNumber>
    </recommendedName>
</protein>
<dbReference type="HAMAP" id="MF_01471">
    <property type="entry name" value="Cas2"/>
    <property type="match status" value="1"/>
</dbReference>
<evidence type="ECO:0000313" key="9">
    <source>
        <dbReference type="EMBL" id="MFC7079215.1"/>
    </source>
</evidence>
<name>A0ABD5WK36_9EURY</name>
<dbReference type="NCBIfam" id="TIGR01573">
    <property type="entry name" value="cas2"/>
    <property type="match status" value="1"/>
</dbReference>
<dbReference type="PANTHER" id="PTHR34405">
    <property type="entry name" value="CRISPR-ASSOCIATED ENDORIBONUCLEASE CAS2"/>
    <property type="match status" value="1"/>
</dbReference>
<feature type="binding site" evidence="8">
    <location>
        <position position="8"/>
    </location>
    <ligand>
        <name>Mg(2+)</name>
        <dbReference type="ChEBI" id="CHEBI:18420"/>
        <note>catalytic</note>
    </ligand>
</feature>
<accession>A0ABD5WK36</accession>
<dbReference type="GeneID" id="79305824"/>
<sequence>MIVIVVYDVPADRTRIYRKLLRRRLEHLQQSVFYGELTDGQVTGLKNEIQEKLQPDDSVIVFESGSSAVVDYTTFGDTDDPGSRFT</sequence>
<evidence type="ECO:0000256" key="8">
    <source>
        <dbReference type="HAMAP-Rule" id="MF_01471"/>
    </source>
</evidence>
<reference evidence="9 10" key="1">
    <citation type="journal article" date="2019" name="Int. J. Syst. Evol. Microbiol.">
        <title>The Global Catalogue of Microorganisms (GCM) 10K type strain sequencing project: providing services to taxonomists for standard genome sequencing and annotation.</title>
        <authorList>
            <consortium name="The Broad Institute Genomics Platform"/>
            <consortium name="The Broad Institute Genome Sequencing Center for Infectious Disease"/>
            <person name="Wu L."/>
            <person name="Ma J."/>
        </authorList>
    </citation>
    <scope>NUCLEOTIDE SEQUENCE [LARGE SCALE GENOMIC DNA]</scope>
    <source>
        <strain evidence="9 10">DT72</strain>
    </source>
</reference>
<evidence type="ECO:0000256" key="7">
    <source>
        <dbReference type="ARBA" id="ARBA00023118"/>
    </source>
</evidence>
<keyword evidence="4 8" id="KW-0255">Endonuclease</keyword>
<comment type="subunit">
    <text evidence="8">Homodimer, forms a heterotetramer with a Cas1 homodimer.</text>
</comment>
<dbReference type="GO" id="GO:0004519">
    <property type="term" value="F:endonuclease activity"/>
    <property type="evidence" value="ECO:0007669"/>
    <property type="project" value="UniProtKB-UniRule"/>
</dbReference>
<keyword evidence="3 8" id="KW-0479">Metal-binding</keyword>
<dbReference type="EMBL" id="JBHSZH010000002">
    <property type="protein sequence ID" value="MFC7079215.1"/>
    <property type="molecule type" value="Genomic_DNA"/>
</dbReference>
<evidence type="ECO:0000256" key="1">
    <source>
        <dbReference type="ARBA" id="ARBA00001946"/>
    </source>
</evidence>
<evidence type="ECO:0000313" key="10">
    <source>
        <dbReference type="Proteomes" id="UP001596407"/>
    </source>
</evidence>
<dbReference type="AlphaFoldDB" id="A0ABD5WK36"/>
<dbReference type="InterPro" id="IPR021127">
    <property type="entry name" value="CRISPR_associated_Cas2"/>
</dbReference>
<keyword evidence="10" id="KW-1185">Reference proteome</keyword>
<dbReference type="Pfam" id="PF09827">
    <property type="entry name" value="CRISPR_Cas2"/>
    <property type="match status" value="1"/>
</dbReference>
<dbReference type="GO" id="GO:0016787">
    <property type="term" value="F:hydrolase activity"/>
    <property type="evidence" value="ECO:0007669"/>
    <property type="project" value="UniProtKB-KW"/>
</dbReference>
<keyword evidence="7 8" id="KW-0051">Antiviral defense</keyword>
<evidence type="ECO:0000256" key="4">
    <source>
        <dbReference type="ARBA" id="ARBA00022759"/>
    </source>
</evidence>
<dbReference type="Proteomes" id="UP001596407">
    <property type="component" value="Unassembled WGS sequence"/>
</dbReference>
<keyword evidence="6 8" id="KW-0460">Magnesium</keyword>
<dbReference type="GO" id="GO:0046872">
    <property type="term" value="F:metal ion binding"/>
    <property type="evidence" value="ECO:0007669"/>
    <property type="project" value="UniProtKB-UniRule"/>
</dbReference>
<organism evidence="9 10">
    <name type="scientific">Halorussus caseinilyticus</name>
    <dbReference type="NCBI Taxonomy" id="3034025"/>
    <lineage>
        <taxon>Archaea</taxon>
        <taxon>Methanobacteriati</taxon>
        <taxon>Methanobacteriota</taxon>
        <taxon>Stenosarchaea group</taxon>
        <taxon>Halobacteria</taxon>
        <taxon>Halobacteriales</taxon>
        <taxon>Haladaptataceae</taxon>
        <taxon>Halorussus</taxon>
    </lineage>
</organism>
<proteinExistence type="inferred from homology"/>
<comment type="function">
    <text evidence="8">CRISPR (clustered regularly interspaced short palindromic repeat), is an adaptive immune system that provides protection against mobile genetic elements (viruses, transposable elements and conjugative plasmids). CRISPR clusters contain sequences complementary to antecedent mobile elements and target invading nucleic acids. CRISPR clusters are transcribed and processed into CRISPR RNA (crRNA). Functions as a ssRNA-specific endoribonuclease. Involved in the integration of spacer DNA into the CRISPR cassette.</text>
</comment>
<dbReference type="GO" id="GO:0051607">
    <property type="term" value="P:defense response to virus"/>
    <property type="evidence" value="ECO:0007669"/>
    <property type="project" value="UniProtKB-UniRule"/>
</dbReference>
<evidence type="ECO:0000256" key="2">
    <source>
        <dbReference type="ARBA" id="ARBA00022722"/>
    </source>
</evidence>
<dbReference type="GO" id="GO:0043571">
    <property type="term" value="P:maintenance of CRISPR repeat elements"/>
    <property type="evidence" value="ECO:0007669"/>
    <property type="project" value="UniProtKB-UniRule"/>
</dbReference>
<comment type="similarity">
    <text evidence="8">Belongs to the CRISPR-associated endoribonuclease Cas2 protein family.</text>
</comment>
<keyword evidence="2 8" id="KW-0540">Nuclease</keyword>
<dbReference type="CDD" id="cd09725">
    <property type="entry name" value="Cas2_I_II_III"/>
    <property type="match status" value="1"/>
</dbReference>
<comment type="cofactor">
    <cofactor evidence="1 8">
        <name>Mg(2+)</name>
        <dbReference type="ChEBI" id="CHEBI:18420"/>
    </cofactor>
</comment>
<evidence type="ECO:0000256" key="5">
    <source>
        <dbReference type="ARBA" id="ARBA00022801"/>
    </source>
</evidence>
<keyword evidence="5 8" id="KW-0378">Hydrolase</keyword>
<gene>
    <name evidence="8 9" type="primary">cas2</name>
    <name evidence="9" type="ORF">ACFQJ6_02740</name>
</gene>
<dbReference type="EC" id="3.1.-.-" evidence="8"/>